<comment type="caution">
    <text evidence="1">The sequence shown here is derived from an EMBL/GenBank/DDBJ whole genome shotgun (WGS) entry which is preliminary data.</text>
</comment>
<reference evidence="1 2" key="1">
    <citation type="submission" date="2020-08" db="EMBL/GenBank/DDBJ databases">
        <title>Genomic Encyclopedia of Type Strains, Phase IV (KMG-V): Genome sequencing to study the core and pangenomes of soil and plant-associated prokaryotes.</title>
        <authorList>
            <person name="Whitman W."/>
        </authorList>
    </citation>
    <scope>NUCLEOTIDE SEQUENCE [LARGE SCALE GENOMIC DNA]</scope>
    <source>
        <strain evidence="1 2">C11</strain>
    </source>
</reference>
<protein>
    <submittedName>
        <fullName evidence="1">Uncharacterized protein</fullName>
    </submittedName>
</protein>
<gene>
    <name evidence="1" type="ORF">HNP92_001690</name>
</gene>
<dbReference type="Proteomes" id="UP000536195">
    <property type="component" value="Unassembled WGS sequence"/>
</dbReference>
<sequence>MNLYSISSAETDVSNDDNINTLNSIKNIFLNRIVSS</sequence>
<dbReference type="AlphaFoldDB" id="A0A7J9SBH5"/>
<name>A0A7J9SBH5_METMI</name>
<organism evidence="1 2">
    <name type="scientific">Methanococcus maripaludis</name>
    <name type="common">Methanococcus deltae</name>
    <dbReference type="NCBI Taxonomy" id="39152"/>
    <lineage>
        <taxon>Archaea</taxon>
        <taxon>Methanobacteriati</taxon>
        <taxon>Methanobacteriota</taxon>
        <taxon>Methanomada group</taxon>
        <taxon>Methanococci</taxon>
        <taxon>Methanococcales</taxon>
        <taxon>Methanococcaceae</taxon>
        <taxon>Methanococcus</taxon>
    </lineage>
</organism>
<accession>A0A7J9SBH5</accession>
<evidence type="ECO:0000313" key="2">
    <source>
        <dbReference type="Proteomes" id="UP000536195"/>
    </source>
</evidence>
<dbReference type="EMBL" id="JACHEC010000003">
    <property type="protein sequence ID" value="MBB6402368.1"/>
    <property type="molecule type" value="Genomic_DNA"/>
</dbReference>
<evidence type="ECO:0000313" key="1">
    <source>
        <dbReference type="EMBL" id="MBB6402368.1"/>
    </source>
</evidence>
<proteinExistence type="predicted"/>